<dbReference type="CDD" id="cd00198">
    <property type="entry name" value="vWFA"/>
    <property type="match status" value="1"/>
</dbReference>
<dbReference type="Gene3D" id="3.30.200.20">
    <property type="entry name" value="Phosphorylase Kinase, domain 1"/>
    <property type="match status" value="1"/>
</dbReference>
<protein>
    <submittedName>
        <fullName evidence="9">Alpha-protein kinase 1</fullName>
    </submittedName>
</protein>
<gene>
    <name evidence="9" type="primary">ak1</name>
    <name evidence="9" type="ORF">BM221_000050</name>
</gene>
<dbReference type="GO" id="GO:0005524">
    <property type="term" value="F:ATP binding"/>
    <property type="evidence" value="ECO:0007669"/>
    <property type="project" value="InterPro"/>
</dbReference>
<proteinExistence type="predicted"/>
<evidence type="ECO:0000256" key="3">
    <source>
        <dbReference type="ARBA" id="ARBA00022527"/>
    </source>
</evidence>
<dbReference type="PROSITE" id="PS51158">
    <property type="entry name" value="ALPHA_KINASE"/>
    <property type="match status" value="1"/>
</dbReference>
<dbReference type="InterPro" id="IPR011009">
    <property type="entry name" value="Kinase-like_dom_sf"/>
</dbReference>
<feature type="compositionally biased region" description="Polar residues" evidence="7">
    <location>
        <begin position="37"/>
        <end position="47"/>
    </location>
</feature>
<evidence type="ECO:0000256" key="4">
    <source>
        <dbReference type="ARBA" id="ARBA00022679"/>
    </source>
</evidence>
<dbReference type="SMART" id="SM00811">
    <property type="entry name" value="Alpha_kinase"/>
    <property type="match status" value="1"/>
</dbReference>
<dbReference type="InterPro" id="IPR052969">
    <property type="entry name" value="Thr-specific_kinase-like"/>
</dbReference>
<evidence type="ECO:0000256" key="7">
    <source>
        <dbReference type="SAM" id="MobiDB-lite"/>
    </source>
</evidence>
<keyword evidence="2" id="KW-0964">Secreted</keyword>
<dbReference type="InterPro" id="IPR056861">
    <property type="entry name" value="HMCN1-like_VWA"/>
</dbReference>
<feature type="compositionally biased region" description="Basic and acidic residues" evidence="7">
    <location>
        <begin position="80"/>
        <end position="94"/>
    </location>
</feature>
<dbReference type="SUPFAM" id="SSF56112">
    <property type="entry name" value="Protein kinase-like (PK-like)"/>
    <property type="match status" value="1"/>
</dbReference>
<dbReference type="Pfam" id="PF02816">
    <property type="entry name" value="Alpha_kinase"/>
    <property type="match status" value="1"/>
</dbReference>
<dbReference type="GO" id="GO:0004674">
    <property type="term" value="F:protein serine/threonine kinase activity"/>
    <property type="evidence" value="ECO:0007669"/>
    <property type="project" value="UniProtKB-KW"/>
</dbReference>
<comment type="caution">
    <text evidence="9">The sequence shown here is derived from an EMBL/GenBank/DDBJ whole genome shotgun (WGS) entry which is preliminary data.</text>
</comment>
<feature type="compositionally biased region" description="Polar residues" evidence="7">
    <location>
        <begin position="96"/>
        <end position="107"/>
    </location>
</feature>
<keyword evidence="3" id="KW-0723">Serine/threonine-protein kinase</keyword>
<dbReference type="InterPro" id="IPR004166">
    <property type="entry name" value="a-kinase_dom"/>
</dbReference>
<accession>A0A2N6NZD8</accession>
<evidence type="ECO:0000313" key="10">
    <source>
        <dbReference type="Proteomes" id="UP000235728"/>
    </source>
</evidence>
<dbReference type="Gene3D" id="3.20.200.10">
    <property type="entry name" value="MHCK/EF2 kinase"/>
    <property type="match status" value="1"/>
</dbReference>
<dbReference type="PANTHER" id="PTHR47763:SF4">
    <property type="entry name" value="ALPHA-PROTEIN KINASE VWKA"/>
    <property type="match status" value="1"/>
</dbReference>
<evidence type="ECO:0000256" key="1">
    <source>
        <dbReference type="ARBA" id="ARBA00004613"/>
    </source>
</evidence>
<evidence type="ECO:0000256" key="6">
    <source>
        <dbReference type="ARBA" id="ARBA00022777"/>
    </source>
</evidence>
<feature type="domain" description="Alpha-type protein kinase" evidence="8">
    <location>
        <begin position="610"/>
        <end position="826"/>
    </location>
</feature>
<dbReference type="SUPFAM" id="SSF53300">
    <property type="entry name" value="vWA-like"/>
    <property type="match status" value="1"/>
</dbReference>
<comment type="subcellular location">
    <subcellularLocation>
        <location evidence="1">Secreted</location>
    </subcellularLocation>
</comment>
<evidence type="ECO:0000259" key="8">
    <source>
        <dbReference type="PROSITE" id="PS51158"/>
    </source>
</evidence>
<dbReference type="InterPro" id="IPR036465">
    <property type="entry name" value="vWFA_dom_sf"/>
</dbReference>
<dbReference type="Gene3D" id="3.40.50.410">
    <property type="entry name" value="von Willebrand factor, type A domain"/>
    <property type="match status" value="1"/>
</dbReference>
<name>A0A2N6NZD8_BEABA</name>
<dbReference type="Proteomes" id="UP000235728">
    <property type="component" value="Unassembled WGS sequence"/>
</dbReference>
<dbReference type="OMA" id="NPFNEIA"/>
<keyword evidence="4" id="KW-0808">Transferase</keyword>
<evidence type="ECO:0000256" key="5">
    <source>
        <dbReference type="ARBA" id="ARBA00022729"/>
    </source>
</evidence>
<dbReference type="PANTHER" id="PTHR47763">
    <property type="entry name" value="ALPHA-PROTEIN KINASE VWKA"/>
    <property type="match status" value="1"/>
</dbReference>
<evidence type="ECO:0000256" key="2">
    <source>
        <dbReference type="ARBA" id="ARBA00022525"/>
    </source>
</evidence>
<dbReference type="EMBL" id="MRVG01000001">
    <property type="protein sequence ID" value="PMB72635.1"/>
    <property type="molecule type" value="Genomic_DNA"/>
</dbReference>
<dbReference type="Pfam" id="PF25106">
    <property type="entry name" value="VWA_4"/>
    <property type="match status" value="1"/>
</dbReference>
<reference evidence="9 10" key="1">
    <citation type="journal article" date="2016" name="Appl. Microbiol. Biotechnol.">
        <title>Characterization of T-DNA insertion mutants with decreased virulence in the entomopathogenic fungus Beauveria bassiana JEF-007.</title>
        <authorList>
            <person name="Kim S."/>
            <person name="Lee S.J."/>
            <person name="Nai Y.S."/>
            <person name="Yu J.S."/>
            <person name="Lee M.R."/>
            <person name="Yang Y.T."/>
            <person name="Kim J.S."/>
        </authorList>
    </citation>
    <scope>NUCLEOTIDE SEQUENCE [LARGE SCALE GENOMIC DNA]</scope>
    <source>
        <strain evidence="9 10">JEF-007</strain>
    </source>
</reference>
<evidence type="ECO:0000313" key="9">
    <source>
        <dbReference type="EMBL" id="PMB72635.1"/>
    </source>
</evidence>
<feature type="region of interest" description="Disordered" evidence="7">
    <location>
        <begin position="37"/>
        <end position="144"/>
    </location>
</feature>
<keyword evidence="5" id="KW-0732">Signal</keyword>
<dbReference type="CDD" id="cd04515">
    <property type="entry name" value="Alpha_kinase"/>
    <property type="match status" value="1"/>
</dbReference>
<feature type="compositionally biased region" description="Low complexity" evidence="7">
    <location>
        <begin position="123"/>
        <end position="135"/>
    </location>
</feature>
<organism evidence="9 10">
    <name type="scientific">Beauveria bassiana</name>
    <name type="common">White muscardine disease fungus</name>
    <name type="synonym">Tritirachium shiotae</name>
    <dbReference type="NCBI Taxonomy" id="176275"/>
    <lineage>
        <taxon>Eukaryota</taxon>
        <taxon>Fungi</taxon>
        <taxon>Dikarya</taxon>
        <taxon>Ascomycota</taxon>
        <taxon>Pezizomycotina</taxon>
        <taxon>Sordariomycetes</taxon>
        <taxon>Hypocreomycetidae</taxon>
        <taxon>Hypocreales</taxon>
        <taxon>Cordycipitaceae</taxon>
        <taxon>Beauveria</taxon>
    </lineage>
</organism>
<keyword evidence="6 9" id="KW-0418">Kinase</keyword>
<feature type="region of interest" description="Disordered" evidence="7">
    <location>
        <begin position="1"/>
        <end position="24"/>
    </location>
</feature>
<dbReference type="AlphaFoldDB" id="A0A2N6NZD8"/>
<sequence>MKPSGDAPASHTRASVVGTEGSKDDISKLADDLLRQSLTRKPGTSTKVGGGLASKAYSASPDSITRTQHSKAASCSKPDNLSKDSISKLADDLLRQSLTRKPGTSTKVGGGLASKAYSASPDSITRTQHSTTTSSSKHDNLSKDSIRKIADDLLRESLARKPNASESMVKVPPAPISLVSITRTKESNAAGASDADKLLRASLVREIASTSRSVPPSYSSAYNSSAKIPAPSTLVSTPSKIRDRGAICAAEADSKLREIKSKVAHANAALPSRRKSYLFKESCSTDLLFLIDTTYSMSDYIEAAKDQIRLIVKAVKDTFLHESEVRIAVVGYKDHNDYPNIEFLDFTSSVTEVHNFLSTLSASGGDDEPEDVLGGIKMAINASWKQATRCLVHIGDAPPHGHILHDYDENEDYYYQTASEPHGLTYENLLERLVKLQVNYAFLRINSTTDRMSLKFSQVYTKVSPSADVKLHNSNAYHTAIADSLILARLRAKKISADTGPLFEEMQLGTTYEAIRHLVVSTVTSSISRTANRLSLAISHSRGRSSRASGGARGLKGLNLSAIAEDQSATVSGPRMSTVLEKAPPRWNTPGWLDQTISAEGFCLDLEVHNADTLNAMMDKDDNIKIGLVKLSIAARSKPFDEGAVRIARYAQPVSTTSKFVLKSFKSSEGSLVSMIEDMWMQALCKSFALEFNGLVKSSQPIDFVTTLCLQDKSRASEENLSLEPFIEGEYIKYNNNSGYVLDDDDNPLNEIAQAFSHFTFERSWGNFLVTDLQGSGNIFTDPAIQTLDPERFKLSPTNMGEDGFKFFFAMHVCKETCHKLGLLSNKEMIMSRKLSFRETWPVMDPTVCCSNKLCRKIIRLATAKTSPDHPGRNWCDGCFPQLKAHRKHVTCAAPGPKHKFEVSMFYCESQGEQCPTVCEEHLEKDTTVTPTVGSGLWDTAKRSDTKEISGRVW</sequence>
<feature type="compositionally biased region" description="Polar residues" evidence="7">
    <location>
        <begin position="60"/>
        <end position="79"/>
    </location>
</feature>